<dbReference type="SUPFAM" id="SSF50978">
    <property type="entry name" value="WD40 repeat-like"/>
    <property type="match status" value="1"/>
</dbReference>
<feature type="compositionally biased region" description="Basic and acidic residues" evidence="1">
    <location>
        <begin position="355"/>
        <end position="429"/>
    </location>
</feature>
<feature type="compositionally biased region" description="Polar residues" evidence="1">
    <location>
        <begin position="655"/>
        <end position="667"/>
    </location>
</feature>
<feature type="domain" description="BEACH-type PH" evidence="3">
    <location>
        <begin position="2342"/>
        <end position="2439"/>
    </location>
</feature>
<feature type="compositionally biased region" description="Basic and acidic residues" evidence="1">
    <location>
        <begin position="558"/>
        <end position="579"/>
    </location>
</feature>
<feature type="compositionally biased region" description="Basic and acidic residues" evidence="1">
    <location>
        <begin position="633"/>
        <end position="649"/>
    </location>
</feature>
<reference evidence="4 5" key="1">
    <citation type="submission" date="2024-04" db="EMBL/GenBank/DDBJ databases">
        <title>Tritrichomonas musculus Genome.</title>
        <authorList>
            <person name="Alves-Ferreira E."/>
            <person name="Grigg M."/>
            <person name="Lorenzi H."/>
            <person name="Galac M."/>
        </authorList>
    </citation>
    <scope>NUCLEOTIDE SEQUENCE [LARGE SCALE GENOMIC DNA]</scope>
    <source>
        <strain evidence="4 5">EAF2021</strain>
    </source>
</reference>
<dbReference type="InterPro" id="IPR031570">
    <property type="entry name" value="NBEA/BDCP_DUF4704"/>
</dbReference>
<feature type="domain" description="BEACH" evidence="2">
    <location>
        <begin position="2471"/>
        <end position="2785"/>
    </location>
</feature>
<dbReference type="PROSITE" id="PS51783">
    <property type="entry name" value="PH_BEACH"/>
    <property type="match status" value="1"/>
</dbReference>
<organism evidence="4 5">
    <name type="scientific">Tritrichomonas musculus</name>
    <dbReference type="NCBI Taxonomy" id="1915356"/>
    <lineage>
        <taxon>Eukaryota</taxon>
        <taxon>Metamonada</taxon>
        <taxon>Parabasalia</taxon>
        <taxon>Tritrichomonadida</taxon>
        <taxon>Tritrichomonadidae</taxon>
        <taxon>Tritrichomonas</taxon>
    </lineage>
</organism>
<dbReference type="EMBL" id="JAPFFF010000001">
    <property type="protein sequence ID" value="KAK8897791.1"/>
    <property type="molecule type" value="Genomic_DNA"/>
</dbReference>
<feature type="compositionally biased region" description="Basic and acidic residues" evidence="1">
    <location>
        <begin position="443"/>
        <end position="494"/>
    </location>
</feature>
<dbReference type="PANTHER" id="PTHR13743:SF161">
    <property type="entry name" value="BEIGE_BEACH DOMAIN CONTAINING PROTEIN"/>
    <property type="match status" value="1"/>
</dbReference>
<accession>A0ABR2L363</accession>
<dbReference type="Gene3D" id="1.10.1540.10">
    <property type="entry name" value="BEACH domain"/>
    <property type="match status" value="1"/>
</dbReference>
<dbReference type="Proteomes" id="UP001470230">
    <property type="component" value="Unassembled WGS sequence"/>
</dbReference>
<feature type="compositionally biased region" description="Acidic residues" evidence="1">
    <location>
        <begin position="495"/>
        <end position="511"/>
    </location>
</feature>
<evidence type="ECO:0000259" key="3">
    <source>
        <dbReference type="PROSITE" id="PS51783"/>
    </source>
</evidence>
<feature type="compositionally biased region" description="Acidic residues" evidence="1">
    <location>
        <begin position="430"/>
        <end position="441"/>
    </location>
</feature>
<sequence>MKRVNEVLDILENGFKIYQNKHFPIVSITEKFPNFTIIQPFDKNQFQLINQNRNEFTNVLDIFDKKEFPNHFNISELQKLLIIIQNSQISSNELIFFSEFILNQYISFIIRYEKTNSIQNIDILFNSLSTLNNIESQFLINESIRDLICIISNNLTNELFELIFRPISDYYLFQIPKHPPSALENDKITFSLLPSFLKNLFNLEGLEATSNCEKFSSFLSILLMDNTEYFTYQTLENIYDVIKPSLDQMSRSALIIMKDLVNYISREEVLEYFKELPRKFENIVEKDSQPFIKSPIFICEKINKIETQENNEEINNEEINKEEINNEEINKEEINKEEINKEEINKEEINNEEINKEEINKEETNNEETNKEEINKEETNKEEINKEETNKEEINKEETNKEEINKEETNKEEINKEETNKEEINKEETNNEETNNEETNNEEINKEETNNEEINKEEINNEEINKEEINKEEINKEEINKEETNKEEINKEETNNEETNNEETNNEETNNEEINKEETNNEETNKEEINKEETNNEETNNEEINNEETNNEETNNEEINKEETNNEETNKEEINKEETNNEETNNEEINKEETNNEETNNEEINKEETNNEETNKEEINKEETNNEETNNEEINKEETNNEEINKEEETNINESTTKSSVTISPSQSPECLFRFSNASSFPDGLELTQSPTILHPPTPNLRRIFSPSYFSIIDLVSKSLLSPVKSHDEEAQLFADSFSSFIDASKIGGAYEFDYICILIFFWLKHDIRRIHLPRNLLNVRTNLMIEKVQEESQRTAYYSIQYFALVKILQNGDRCFDSILTQYVKYPHFLSEIIEICILQINNLSAMISQHTWIVRTFRLIALQLQTSEFQLLTSERNEDVDLTIEVIEEARLSIFRLFSELFNYNSFLKLFLSDVLFLSFFLSLLFEVNIRKFVLRELEKYLKCDISKENLNRFIFQLTQMINQICPSLSDGKEGLVLLEDIVQMLNSVRNLRLSKLEQVHSLCQSLMTTFDSLDTSDLSRRIFYQIVTLFTLVPNIELDSIEKPLKKFGVLKNDEYHCLLNLLASKFLSDMNADFEIRNGNLMNILFRVFLNHSEVDIIELSTKLCRHLNKNCFTLHKCSYDILILDYVIKHRNDDDENVLKTIPSILENVVLISSVISSPVVVRKFISLFIPIDNRYTSSIHHLLLHPLKMILERAHEIPSSTFSLSQAVSKQIESMKLEKDSFTFTCWIYFEGVHYQKKEKARINILALLNSDMKPFFTFSLDDNVFVIQDHITNFQMPKKTWIFVSIVYSDSRVRLVIEDQNVWEENIVIKVPFGIVTVSIGGITLCPIQSSEKIENENEKLNENNSFIAQICNINIFPLHFPHLPAIIYKLGPRGTQKKYKCLLAFDQSNMTKIAGYSTHAQNRNFADILLRFFKIEILLPFFAQVDLKMVNGKPSNFNITDIVSVFKEALESGEMEQIEFYRKHGFSIISHLLIFSSPEQITFNLYKCFYDIYEILLSEEIKRDMFKNILLNFDIWIVAEHQDHMRILIHWRALIPKYDEFFTDFFPFSRLLEFMRIYYWYSPIEKEKIRGFTTSTQSCEFSERSYMSSFSNRQRNPNLKISDCRSMMFNILYEISQLRFRNDDFSTLMDHCLTIRDERQRIDLLGFMNTIANADFLPFQQITNTMQTLSRVSVLLHSDDKCIVSTVLSVICSVHLHCETHENLALSLDQHLEAVIKYIEPRLMNESILNELLILIKQKMYSIFPICSYVCYIIGEIRLFQEIEPSQFFVIAPNWHLWAVCEALTQNDLHSSFTIFQFLVCCSHREWKNIYDTIEIVGQALKMDELKIDQFKTTFLKVVCLCILNTDTTVKSDVFDALFELIKQHIFFRANDDERYFSRALNSLYKNSPFFTKEEEYLSMQKSDSNYSSGMNMSHLTREDFIKLDLKRHTYKFGFSINENLSWADKDIAQQVLMLVSKFREATKRNIGFAIVIAAFLCHGYPDFVKMQLSEIQLTSDEISTFSQQVDFLYGKLRCLSSSFENENEGENDSEIDFLLGKHMSIAEIMKNTSAILESLEDDNSNIESEVSYVQLHRTFVRYMVESSEKLAAVEGQTSANAESNDESEAASFSGKIESSDDAVESYDGSFEHEEEFENEIDYENGPSLSSTTEEIVEEIRDRVEINSKRWKTLWSNVVMDGAPWDSSLISGKPNIVRWKRDNALCHFFCPFKMKRNRKPNSHIDASFARDAGCSSAASKLLEVHNQKLQEEYLKSAPPILLEIDHPVAKSGGYITSQTANKVSSLKSNKSQSIFPLKSPSSSSGAFKRRKRATKSSSISLISPEKRLSVPAKRRKNKSQIRKMSSFECELLKIRGLKTGKLIFMKDTMHFIEDGEFGGSPIVIHLRDVTHVFMRNRFHLKTAIEVFLMSGKSYFFNFPGNSAAEIVQKVNSSFAQLDSFAVPSSPSEQRLFQMGTSASLAPVVQSEESPKFFKGMKFTEKWAEGKMSNFEYLMKLNVYSERTFNDASQYPFFPWVLSNYAGSKIDLDDPSNYRDLSKPIGAMSEERLSELLQRMNDMSFFAESSFLYSSFAICPLSVYLWFVRIEPFTTLHIMMQSSKFDHPSRLFGSIPTSYKLVTTHLNDYRELPPEFFFMPEFLFNDNEFDLGITRGKRINDVVLPEWVKNGDGEVNGEVKSNDEKSSMMCVNKFCAGAECVYTFRKALESDHVSRHLNEWIDLFWGFKQKGEEARKALNLYNPKMYDTAWNSQTEKDPQKRAEIESTMCHVGQIPIQMFTEPHPKRIVLSKNEDHHESFQKSLQLPFADIKLAFLHADEGSIVLCAYTTQNAKRTVAQIHLNFTKSGQIEDVTFSIVHCSKVEVNNEVAWIGFQPFLGQVITAQKTGKLVHFTLANKSSTNLDPKFLIPELPNISQFASSGEFLAVVSDDATLNLYCLGRPVEHKVEFYGDQITCCALSKSFRVAACGTVSGRIVVCSLFEGKKVCVIPLIHDAGEALPSEFEIAELKPAKVMITNSWGFIVTYAEAYDNLGHQKLLMFLHNINGRLIRCADVGKFPISCWATFNSCKDFDYIVMANLKGMVFVFEAFYLNFGNPIIKCYSHVVAVGYSSDNDAIIAVKEDGNIILSSICI</sequence>
<feature type="compositionally biased region" description="Basic and acidic residues" evidence="1">
    <location>
        <begin position="603"/>
        <end position="624"/>
    </location>
</feature>
<dbReference type="Pfam" id="PF02138">
    <property type="entry name" value="Beach"/>
    <property type="match status" value="1"/>
</dbReference>
<dbReference type="InterPro" id="IPR015943">
    <property type="entry name" value="WD40/YVTN_repeat-like_dom_sf"/>
</dbReference>
<protein>
    <recommendedName>
        <fullName evidence="6">BEACH domain-containing protein</fullName>
    </recommendedName>
</protein>
<dbReference type="Gene3D" id="2.130.10.10">
    <property type="entry name" value="YVTN repeat-like/Quinoprotein amine dehydrogenase"/>
    <property type="match status" value="1"/>
</dbReference>
<keyword evidence="5" id="KW-1185">Reference proteome</keyword>
<feature type="region of interest" description="Disordered" evidence="1">
    <location>
        <begin position="355"/>
        <end position="667"/>
    </location>
</feature>
<dbReference type="InterPro" id="IPR036322">
    <property type="entry name" value="WD40_repeat_dom_sf"/>
</dbReference>
<dbReference type="InterPro" id="IPR023362">
    <property type="entry name" value="PH-BEACH_dom"/>
</dbReference>
<dbReference type="CDD" id="cd06071">
    <property type="entry name" value="Beach"/>
    <property type="match status" value="1"/>
</dbReference>
<dbReference type="SMART" id="SM01026">
    <property type="entry name" value="Beach"/>
    <property type="match status" value="1"/>
</dbReference>
<feature type="compositionally biased region" description="Acidic residues" evidence="1">
    <location>
        <begin position="535"/>
        <end position="556"/>
    </location>
</feature>
<dbReference type="SUPFAM" id="SSF50729">
    <property type="entry name" value="PH domain-like"/>
    <property type="match status" value="1"/>
</dbReference>
<proteinExistence type="predicted"/>
<feature type="region of interest" description="Disordered" evidence="1">
    <location>
        <begin position="2296"/>
        <end position="2323"/>
    </location>
</feature>
<evidence type="ECO:0008006" key="6">
    <source>
        <dbReference type="Google" id="ProtNLM"/>
    </source>
</evidence>
<dbReference type="InterPro" id="IPR000409">
    <property type="entry name" value="BEACH_dom"/>
</dbReference>
<dbReference type="PANTHER" id="PTHR13743">
    <property type="entry name" value="BEIGE/BEACH-RELATED"/>
    <property type="match status" value="1"/>
</dbReference>
<dbReference type="InterPro" id="IPR050865">
    <property type="entry name" value="BEACH_Domain"/>
</dbReference>
<dbReference type="Gene3D" id="2.30.29.30">
    <property type="entry name" value="Pleckstrin-homology domain (PH domain)/Phosphotyrosine-binding domain (PTB)"/>
    <property type="match status" value="1"/>
</dbReference>
<evidence type="ECO:0000313" key="5">
    <source>
        <dbReference type="Proteomes" id="UP001470230"/>
    </source>
</evidence>
<evidence type="ECO:0000313" key="4">
    <source>
        <dbReference type="EMBL" id="KAK8897791.1"/>
    </source>
</evidence>
<dbReference type="Pfam" id="PF15787">
    <property type="entry name" value="DUF4704"/>
    <property type="match status" value="1"/>
</dbReference>
<gene>
    <name evidence="4" type="ORF">M9Y10_000019</name>
</gene>
<dbReference type="PROSITE" id="PS50197">
    <property type="entry name" value="BEACH"/>
    <property type="match status" value="1"/>
</dbReference>
<name>A0ABR2L363_9EUKA</name>
<feature type="region of interest" description="Disordered" evidence="1">
    <location>
        <begin position="2100"/>
        <end position="2135"/>
    </location>
</feature>
<dbReference type="SUPFAM" id="SSF81837">
    <property type="entry name" value="BEACH domain"/>
    <property type="match status" value="1"/>
</dbReference>
<comment type="caution">
    <text evidence="4">The sequence shown here is derived from an EMBL/GenBank/DDBJ whole genome shotgun (WGS) entry which is preliminary data.</text>
</comment>
<dbReference type="InterPro" id="IPR011993">
    <property type="entry name" value="PH-like_dom_sf"/>
</dbReference>
<dbReference type="InterPro" id="IPR036372">
    <property type="entry name" value="BEACH_dom_sf"/>
</dbReference>
<evidence type="ECO:0000259" key="2">
    <source>
        <dbReference type="PROSITE" id="PS50197"/>
    </source>
</evidence>
<feature type="compositionally biased region" description="Low complexity" evidence="1">
    <location>
        <begin position="2296"/>
        <end position="2308"/>
    </location>
</feature>
<evidence type="ECO:0000256" key="1">
    <source>
        <dbReference type="SAM" id="MobiDB-lite"/>
    </source>
</evidence>
<feature type="compositionally biased region" description="Basic and acidic residues" evidence="1">
    <location>
        <begin position="513"/>
        <end position="534"/>
    </location>
</feature>